<dbReference type="EMBL" id="BAABAA010000001">
    <property type="protein sequence ID" value="GAA3537058.1"/>
    <property type="molecule type" value="Genomic_DNA"/>
</dbReference>
<evidence type="ECO:0000313" key="2">
    <source>
        <dbReference type="EMBL" id="GAA3537058.1"/>
    </source>
</evidence>
<protein>
    <submittedName>
        <fullName evidence="2">GPW/gp25 family protein</fullName>
    </submittedName>
</protein>
<accession>A0ABP6VJT1</accession>
<dbReference type="RefSeq" id="WP_344836003.1">
    <property type="nucleotide sequence ID" value="NZ_BAABAA010000001.1"/>
</dbReference>
<gene>
    <name evidence="2" type="ORF">GCM10022235_00610</name>
</gene>
<dbReference type="Gene3D" id="3.10.450.40">
    <property type="match status" value="1"/>
</dbReference>
<comment type="caution">
    <text evidence="2">The sequence shown here is derived from an EMBL/GenBank/DDBJ whole genome shotgun (WGS) entry which is preliminary data.</text>
</comment>
<dbReference type="InterPro" id="IPR007048">
    <property type="entry name" value="IraD/Gp25-like"/>
</dbReference>
<feature type="domain" description="IraD/Gp25-like" evidence="1">
    <location>
        <begin position="31"/>
        <end position="119"/>
    </location>
</feature>
<keyword evidence="3" id="KW-1185">Reference proteome</keyword>
<dbReference type="SUPFAM" id="SSF160719">
    <property type="entry name" value="gpW/gp25-like"/>
    <property type="match status" value="1"/>
</dbReference>
<sequence length="135" mass="14899">MAPGSEQAFLGVGWAFPPSAGPNGDVSVAAYEEGVRQAIRIILGTSPGERVMRPTFGAGLRDLVFEPLSTTTMALARYRVEVALAIWEPRIDVREVVVRAARQDSRMDIEVSYLVRSTNTFYNLVYPFYLLEGGE</sequence>
<name>A0ABP6VJT1_9ACTN</name>
<organism evidence="2 3">
    <name type="scientific">Kribbella ginsengisoli</name>
    <dbReference type="NCBI Taxonomy" id="363865"/>
    <lineage>
        <taxon>Bacteria</taxon>
        <taxon>Bacillati</taxon>
        <taxon>Actinomycetota</taxon>
        <taxon>Actinomycetes</taxon>
        <taxon>Propionibacteriales</taxon>
        <taxon>Kribbellaceae</taxon>
        <taxon>Kribbella</taxon>
    </lineage>
</organism>
<evidence type="ECO:0000313" key="3">
    <source>
        <dbReference type="Proteomes" id="UP001501222"/>
    </source>
</evidence>
<dbReference type="Pfam" id="PF04965">
    <property type="entry name" value="GPW_gp25"/>
    <property type="match status" value="1"/>
</dbReference>
<proteinExistence type="predicted"/>
<evidence type="ECO:0000259" key="1">
    <source>
        <dbReference type="Pfam" id="PF04965"/>
    </source>
</evidence>
<reference evidence="3" key="1">
    <citation type="journal article" date="2019" name="Int. J. Syst. Evol. Microbiol.">
        <title>The Global Catalogue of Microorganisms (GCM) 10K type strain sequencing project: providing services to taxonomists for standard genome sequencing and annotation.</title>
        <authorList>
            <consortium name="The Broad Institute Genomics Platform"/>
            <consortium name="The Broad Institute Genome Sequencing Center for Infectious Disease"/>
            <person name="Wu L."/>
            <person name="Ma J."/>
        </authorList>
    </citation>
    <scope>NUCLEOTIDE SEQUENCE [LARGE SCALE GENOMIC DNA]</scope>
    <source>
        <strain evidence="3">JCM 16928</strain>
    </source>
</reference>
<dbReference type="Proteomes" id="UP001501222">
    <property type="component" value="Unassembled WGS sequence"/>
</dbReference>